<gene>
    <name evidence="10" type="ORF">ODALV1_LOCUS29112</name>
</gene>
<comment type="caution">
    <text evidence="10">The sequence shown here is derived from an EMBL/GenBank/DDBJ whole genome shotgun (WGS) entry which is preliminary data.</text>
</comment>
<organism evidence="10 11">
    <name type="scientific">Orchesella dallaii</name>
    <dbReference type="NCBI Taxonomy" id="48710"/>
    <lineage>
        <taxon>Eukaryota</taxon>
        <taxon>Metazoa</taxon>
        <taxon>Ecdysozoa</taxon>
        <taxon>Arthropoda</taxon>
        <taxon>Hexapoda</taxon>
        <taxon>Collembola</taxon>
        <taxon>Entomobryomorpha</taxon>
        <taxon>Entomobryoidea</taxon>
        <taxon>Orchesellidae</taxon>
        <taxon>Orchesellinae</taxon>
        <taxon>Orchesella</taxon>
    </lineage>
</organism>
<feature type="region of interest" description="Disordered" evidence="8">
    <location>
        <begin position="725"/>
        <end position="755"/>
    </location>
</feature>
<keyword evidence="3" id="KW-0677">Repeat</keyword>
<evidence type="ECO:0000256" key="8">
    <source>
        <dbReference type="SAM" id="MobiDB-lite"/>
    </source>
</evidence>
<dbReference type="InterPro" id="IPR050888">
    <property type="entry name" value="ZnF_C2H2-type_TF"/>
</dbReference>
<feature type="domain" description="C2H2-type" evidence="9">
    <location>
        <begin position="639"/>
        <end position="666"/>
    </location>
</feature>
<evidence type="ECO:0000256" key="2">
    <source>
        <dbReference type="ARBA" id="ARBA00022723"/>
    </source>
</evidence>
<feature type="compositionally biased region" description="Polar residues" evidence="8">
    <location>
        <begin position="408"/>
        <end position="422"/>
    </location>
</feature>
<feature type="region of interest" description="Disordered" evidence="8">
    <location>
        <begin position="317"/>
        <end position="368"/>
    </location>
</feature>
<feature type="region of interest" description="Disordered" evidence="8">
    <location>
        <begin position="481"/>
        <end position="504"/>
    </location>
</feature>
<evidence type="ECO:0000256" key="7">
    <source>
        <dbReference type="PROSITE-ProRule" id="PRU00042"/>
    </source>
</evidence>
<reference evidence="10 11" key="1">
    <citation type="submission" date="2024-08" db="EMBL/GenBank/DDBJ databases">
        <authorList>
            <person name="Cucini C."/>
            <person name="Frati F."/>
        </authorList>
    </citation>
    <scope>NUCLEOTIDE SEQUENCE [LARGE SCALE GENOMIC DNA]</scope>
</reference>
<evidence type="ECO:0000256" key="6">
    <source>
        <dbReference type="ARBA" id="ARBA00023242"/>
    </source>
</evidence>
<evidence type="ECO:0000256" key="4">
    <source>
        <dbReference type="ARBA" id="ARBA00022771"/>
    </source>
</evidence>
<evidence type="ECO:0000259" key="9">
    <source>
        <dbReference type="PROSITE" id="PS50157"/>
    </source>
</evidence>
<keyword evidence="11" id="KW-1185">Reference proteome</keyword>
<evidence type="ECO:0000313" key="11">
    <source>
        <dbReference type="Proteomes" id="UP001642540"/>
    </source>
</evidence>
<dbReference type="Proteomes" id="UP001642540">
    <property type="component" value="Unassembled WGS sequence"/>
</dbReference>
<dbReference type="InterPro" id="IPR013087">
    <property type="entry name" value="Znf_C2H2_type"/>
</dbReference>
<dbReference type="EMBL" id="CAXLJM020000148">
    <property type="protein sequence ID" value="CAL8142642.1"/>
    <property type="molecule type" value="Genomic_DNA"/>
</dbReference>
<feature type="region of interest" description="Disordered" evidence="8">
    <location>
        <begin position="396"/>
        <end position="422"/>
    </location>
</feature>
<evidence type="ECO:0000313" key="10">
    <source>
        <dbReference type="EMBL" id="CAL8142642.1"/>
    </source>
</evidence>
<keyword evidence="5" id="KW-0862">Zinc</keyword>
<dbReference type="Gene3D" id="3.30.160.60">
    <property type="entry name" value="Classic Zinc Finger"/>
    <property type="match status" value="1"/>
</dbReference>
<dbReference type="PROSITE" id="PS00028">
    <property type="entry name" value="ZINC_FINGER_C2H2_1"/>
    <property type="match status" value="2"/>
</dbReference>
<feature type="region of interest" description="Disordered" evidence="8">
    <location>
        <begin position="1"/>
        <end position="25"/>
    </location>
</feature>
<evidence type="ECO:0000256" key="1">
    <source>
        <dbReference type="ARBA" id="ARBA00004123"/>
    </source>
</evidence>
<dbReference type="SMART" id="SM00355">
    <property type="entry name" value="ZnF_C2H2"/>
    <property type="match status" value="4"/>
</dbReference>
<protein>
    <recommendedName>
        <fullName evidence="9">C2H2-type domain-containing protein</fullName>
    </recommendedName>
</protein>
<sequence length="755" mass="84860">MNNRIQEGGGAGPIPFKKVPGPASKTLKRKEHIEGGGFGWMSTQLTQQPTSYSAAVTGSRAKVGPACSKLSNTAFRRNVDDPPMPHLVKQEPAKQKYYSERITTTCLFCTDPVIISSLKAALKTENGDDKAGKLHQVLSYLCCYMEMNQKKLPKPNECTQIKFPFCNSCDQLLETIRKCHKIIKDAEVTITKTVSEIERVVADAEILKSSSNDASSSSAATIKQQKFFPLRSMVLEVYRNKLLFKKSLRKTSNLRNQAGLRRGKFSPMFFMRDDTHRSKFSPSSIGCSVKLEPLNSISKNTYYEKNEVENMTLDVNPMDVDARSDESEHSEEEEVIQEWNVSENETQDLQREQNDENSNSQGDSLECYPNARYDENRCTLVISNVRGYNKSLAIKQDTSTSTEDEDNNSYSNEIPITPTGTGTQKRKLLFEGVQIYRGTCPVNGADYLQCSLCPHRIPITKYYESRIVSAYVKMKIHIKNMHQKKKPPQPAPIKKVKSSTKLLPNGPKTGAKLKAFPCRICKKQFPNAKTLEDHSNNHHKVLTPTHICDICGRPVKGWYNNLLAHKFTHKNDAERKVAIALGERGASNTLLSNKVNVPLFKKKYAAKPKKCIPKPKRYITKPKKYLVSVETKVPTVNELSCGVCSRKFIRRCYLSLHMKTHDPARVSKAMARKKSKSFRRELAQTEIRKSSGATMTTDAVASGSSIQNGLMALVMPQGEVVGLDESIVEDNDVGELGDSNDDDEVQWWTDEEDRD</sequence>
<comment type="subcellular location">
    <subcellularLocation>
        <location evidence="1">Nucleus</location>
    </subcellularLocation>
</comment>
<keyword evidence="2" id="KW-0479">Metal-binding</keyword>
<dbReference type="PROSITE" id="PS50157">
    <property type="entry name" value="ZINC_FINGER_C2H2_2"/>
    <property type="match status" value="2"/>
</dbReference>
<evidence type="ECO:0000256" key="3">
    <source>
        <dbReference type="ARBA" id="ARBA00022737"/>
    </source>
</evidence>
<feature type="compositionally biased region" description="Acidic residues" evidence="8">
    <location>
        <begin position="726"/>
        <end position="755"/>
    </location>
</feature>
<proteinExistence type="predicted"/>
<name>A0ABP1S3I7_9HEXA</name>
<evidence type="ECO:0000256" key="5">
    <source>
        <dbReference type="ARBA" id="ARBA00022833"/>
    </source>
</evidence>
<keyword evidence="4 7" id="KW-0863">Zinc-finger</keyword>
<keyword evidence="6" id="KW-0539">Nucleus</keyword>
<feature type="domain" description="C2H2-type" evidence="9">
    <location>
        <begin position="516"/>
        <end position="544"/>
    </location>
</feature>
<dbReference type="PANTHER" id="PTHR24406">
    <property type="entry name" value="TRANSCRIPTIONAL REPRESSOR CTCFL-RELATED"/>
    <property type="match status" value="1"/>
</dbReference>
<accession>A0ABP1S3I7</accession>